<evidence type="ECO:0000256" key="1">
    <source>
        <dbReference type="SAM" id="Phobius"/>
    </source>
</evidence>
<evidence type="ECO:0000313" key="2">
    <source>
        <dbReference type="EMBL" id="CAA9443673.1"/>
    </source>
</evidence>
<protein>
    <submittedName>
        <fullName evidence="2">Uncharacterized protein</fullName>
    </submittedName>
</protein>
<keyword evidence="1" id="KW-1133">Transmembrane helix</keyword>
<keyword evidence="1" id="KW-0812">Transmembrane</keyword>
<proteinExistence type="predicted"/>
<dbReference type="EMBL" id="CADCVD010000071">
    <property type="protein sequence ID" value="CAA9443673.1"/>
    <property type="molecule type" value="Genomic_DNA"/>
</dbReference>
<dbReference type="AlphaFoldDB" id="A0A6J4QKW0"/>
<keyword evidence="1" id="KW-0472">Membrane</keyword>
<name>A0A6J4QKW0_9ACTN</name>
<sequence length="47" mass="5330">MSDPIGWLGKEKKCAPFAPMRLCVFFAAMASIYRVDRSKIAVKSPRR</sequence>
<reference evidence="2" key="1">
    <citation type="submission" date="2020-02" db="EMBL/GenBank/DDBJ databases">
        <authorList>
            <person name="Meier V. D."/>
        </authorList>
    </citation>
    <scope>NUCLEOTIDE SEQUENCE</scope>
    <source>
        <strain evidence="2">AVDCRST_MAG37</strain>
    </source>
</reference>
<feature type="transmembrane region" description="Helical" evidence="1">
    <location>
        <begin position="17"/>
        <end position="35"/>
    </location>
</feature>
<gene>
    <name evidence="2" type="ORF">AVDCRST_MAG37-1610</name>
</gene>
<accession>A0A6J4QKW0</accession>
<organism evidence="2">
    <name type="scientific">uncultured Rubrobacteraceae bacterium</name>
    <dbReference type="NCBI Taxonomy" id="349277"/>
    <lineage>
        <taxon>Bacteria</taxon>
        <taxon>Bacillati</taxon>
        <taxon>Actinomycetota</taxon>
        <taxon>Rubrobacteria</taxon>
        <taxon>Rubrobacterales</taxon>
        <taxon>Rubrobacteraceae</taxon>
        <taxon>environmental samples</taxon>
    </lineage>
</organism>